<evidence type="ECO:0000313" key="3">
    <source>
        <dbReference type="Proteomes" id="UP001159405"/>
    </source>
</evidence>
<keyword evidence="3" id="KW-1185">Reference proteome</keyword>
<name>A0ABN8R8Y4_9CNID</name>
<feature type="region of interest" description="Disordered" evidence="1">
    <location>
        <begin position="52"/>
        <end position="114"/>
    </location>
</feature>
<reference evidence="2 3" key="1">
    <citation type="submission" date="2022-05" db="EMBL/GenBank/DDBJ databases">
        <authorList>
            <consortium name="Genoscope - CEA"/>
            <person name="William W."/>
        </authorList>
    </citation>
    <scope>NUCLEOTIDE SEQUENCE [LARGE SCALE GENOMIC DNA]</scope>
</reference>
<gene>
    <name evidence="2" type="ORF">PLOB_00014446</name>
</gene>
<proteinExistence type="predicted"/>
<evidence type="ECO:0000256" key="1">
    <source>
        <dbReference type="SAM" id="MobiDB-lite"/>
    </source>
</evidence>
<comment type="caution">
    <text evidence="2">The sequence shown here is derived from an EMBL/GenBank/DDBJ whole genome shotgun (WGS) entry which is preliminary data.</text>
</comment>
<accession>A0ABN8R8Y4</accession>
<protein>
    <submittedName>
        <fullName evidence="2">Uncharacterized protein</fullName>
    </submittedName>
</protein>
<feature type="compositionally biased region" description="Basic residues" evidence="1">
    <location>
        <begin position="101"/>
        <end position="110"/>
    </location>
</feature>
<sequence>MVLQQCLACNTAMTDSCISCVCGHVFEYSKQIGGKRFSEYRAKLYTRLEDKRVKKLKREQRKAETKDKYADTPQENKTNKKRKCEDLPKTRTHSPRSTTINRRKKRKRYSRLTDPSLRRVVLPPELVSRLPSALQEINRRLTGQNMMWWTMHLLQQTQ</sequence>
<evidence type="ECO:0000313" key="2">
    <source>
        <dbReference type="EMBL" id="CAH3173914.1"/>
    </source>
</evidence>
<dbReference type="Proteomes" id="UP001159405">
    <property type="component" value="Unassembled WGS sequence"/>
</dbReference>
<organism evidence="2 3">
    <name type="scientific">Porites lobata</name>
    <dbReference type="NCBI Taxonomy" id="104759"/>
    <lineage>
        <taxon>Eukaryota</taxon>
        <taxon>Metazoa</taxon>
        <taxon>Cnidaria</taxon>
        <taxon>Anthozoa</taxon>
        <taxon>Hexacorallia</taxon>
        <taxon>Scleractinia</taxon>
        <taxon>Fungiina</taxon>
        <taxon>Poritidae</taxon>
        <taxon>Porites</taxon>
    </lineage>
</organism>
<dbReference type="EMBL" id="CALNXK010000185">
    <property type="protein sequence ID" value="CAH3173914.1"/>
    <property type="molecule type" value="Genomic_DNA"/>
</dbReference>
<feature type="compositionally biased region" description="Basic and acidic residues" evidence="1">
    <location>
        <begin position="61"/>
        <end position="70"/>
    </location>
</feature>